<dbReference type="eggNOG" id="ENOG5033MT5">
    <property type="taxonomic scope" value="Bacteria"/>
</dbReference>
<keyword evidence="2" id="KW-1185">Reference proteome</keyword>
<reference evidence="1 2" key="1">
    <citation type="submission" date="2014-06" db="EMBL/GenBank/DDBJ databases">
        <title>Whole Genome Sequences of Three Symbiotic Endozoicomonas Bacteria.</title>
        <authorList>
            <person name="Neave M.J."/>
            <person name="Apprill A."/>
            <person name="Voolstra C.R."/>
        </authorList>
    </citation>
    <scope>NUCLEOTIDE SEQUENCE [LARGE SCALE GENOMIC DNA]</scope>
    <source>
        <strain evidence="1 2">DSM 25634</strain>
    </source>
</reference>
<accession>A0A081NDM4</accession>
<evidence type="ECO:0000313" key="2">
    <source>
        <dbReference type="Proteomes" id="UP000028073"/>
    </source>
</evidence>
<protein>
    <submittedName>
        <fullName evidence="1">Uncharacterized protein</fullName>
    </submittedName>
</protein>
<gene>
    <name evidence="1" type="ORF">GZ78_22155</name>
</gene>
<dbReference type="RefSeq" id="WP_034840178.1">
    <property type="nucleotide sequence ID" value="NZ_JOKH01000005.1"/>
</dbReference>
<proteinExistence type="predicted"/>
<sequence>MSNFIEVVFENIDKKSVKPLIKLLGDRSYKIIAINCTEDIKNMKKDEISNEALNHFLELNCDASISINAEALVLEELVLPEVFIRVVKYESKYDIDFSFNSNEIENISISTFINELHECAKNLSYRYCVENVYGGMEPASDEKTRFFTGSKPGPLMP</sequence>
<comment type="caution">
    <text evidence="1">The sequence shown here is derived from an EMBL/GenBank/DDBJ whole genome shotgun (WGS) entry which is preliminary data.</text>
</comment>
<dbReference type="EMBL" id="JOKH01000005">
    <property type="protein sequence ID" value="KEQ16547.1"/>
    <property type="molecule type" value="Genomic_DNA"/>
</dbReference>
<name>A0A081NDM4_9GAMM</name>
<dbReference type="OrthoDB" id="7069383at2"/>
<organism evidence="1 2">
    <name type="scientific">Endozoicomonas numazuensis</name>
    <dbReference type="NCBI Taxonomy" id="1137799"/>
    <lineage>
        <taxon>Bacteria</taxon>
        <taxon>Pseudomonadati</taxon>
        <taxon>Pseudomonadota</taxon>
        <taxon>Gammaproteobacteria</taxon>
        <taxon>Oceanospirillales</taxon>
        <taxon>Endozoicomonadaceae</taxon>
        <taxon>Endozoicomonas</taxon>
    </lineage>
</organism>
<evidence type="ECO:0000313" key="1">
    <source>
        <dbReference type="EMBL" id="KEQ16547.1"/>
    </source>
</evidence>
<dbReference type="Proteomes" id="UP000028073">
    <property type="component" value="Unassembled WGS sequence"/>
</dbReference>
<dbReference type="AlphaFoldDB" id="A0A081NDM4"/>